<name>A0ABV1WHG6_9ACTN</name>
<protein>
    <recommendedName>
        <fullName evidence="3">HEAT repeat domain-containing protein</fullName>
    </recommendedName>
</protein>
<proteinExistence type="predicted"/>
<dbReference type="InterPro" id="IPR016024">
    <property type="entry name" value="ARM-type_fold"/>
</dbReference>
<comment type="caution">
    <text evidence="1">The sequence shown here is derived from an EMBL/GenBank/DDBJ whole genome shotgun (WGS) entry which is preliminary data.</text>
</comment>
<dbReference type="Gene3D" id="1.25.10.10">
    <property type="entry name" value="Leucine-rich Repeat Variant"/>
    <property type="match status" value="1"/>
</dbReference>
<dbReference type="InterPro" id="IPR011989">
    <property type="entry name" value="ARM-like"/>
</dbReference>
<dbReference type="Proteomes" id="UP001458415">
    <property type="component" value="Unassembled WGS sequence"/>
</dbReference>
<sequence>VRLAKGAGLGDALAVADPRAWLALDAGVREVDRYRPGHRPRWEHITSLCADPASLDEPRLAIALCHRDGRIRERALRRAAAYPALLPLVVIRAADWAEPVREHARGLLREVLGVDTAVALAPLILLVGRRDRADAAVRLLAEVLRTAPRERLSPLFGHPDRSVRRFAYRVAVEEGLLSPARLASAAARDEDAVVQGLCGEAALGALAEEGADEDVLAPLLGARSPRVRAIGVTALRRAGQPGRAEGFLADRSALVRACARYVVRQYGTDPLPWYRRRCAEADDPELPPGAAIGLAECGERADAGLLWALLAHPSPRVRARAVAGVRALDVTDVPRLLPLLDDPAPGVVREATAALLPSARSLDAGRLTANLAADRPRHVRVAAFRLLDARGGLVRLRTAVALLEDPDDRLRSRAEQSLQGWHATADVPRGAAEVAELLHRSRRLLSDHVLRRRAWEAGLGG</sequence>
<accession>A0ABV1WHG6</accession>
<evidence type="ECO:0008006" key="3">
    <source>
        <dbReference type="Google" id="ProtNLM"/>
    </source>
</evidence>
<keyword evidence="2" id="KW-1185">Reference proteome</keyword>
<feature type="non-terminal residue" evidence="1">
    <location>
        <position position="1"/>
    </location>
</feature>
<dbReference type="SUPFAM" id="SSF48371">
    <property type="entry name" value="ARM repeat"/>
    <property type="match status" value="1"/>
</dbReference>
<dbReference type="EMBL" id="JBEPCU010001445">
    <property type="protein sequence ID" value="MER6983623.1"/>
    <property type="molecule type" value="Genomic_DNA"/>
</dbReference>
<reference evidence="1 2" key="1">
    <citation type="submission" date="2024-06" db="EMBL/GenBank/DDBJ databases">
        <title>The Natural Products Discovery Center: Release of the First 8490 Sequenced Strains for Exploring Actinobacteria Biosynthetic Diversity.</title>
        <authorList>
            <person name="Kalkreuter E."/>
            <person name="Kautsar S.A."/>
            <person name="Yang D."/>
            <person name="Bader C.D."/>
            <person name="Teijaro C.N."/>
            <person name="Fluegel L."/>
            <person name="Davis C.M."/>
            <person name="Simpson J.R."/>
            <person name="Lauterbach L."/>
            <person name="Steele A.D."/>
            <person name="Gui C."/>
            <person name="Meng S."/>
            <person name="Li G."/>
            <person name="Viehrig K."/>
            <person name="Ye F."/>
            <person name="Su P."/>
            <person name="Kiefer A.F."/>
            <person name="Nichols A."/>
            <person name="Cepeda A.J."/>
            <person name="Yan W."/>
            <person name="Fan B."/>
            <person name="Jiang Y."/>
            <person name="Adhikari A."/>
            <person name="Zheng C.-J."/>
            <person name="Schuster L."/>
            <person name="Cowan T.M."/>
            <person name="Smanski M.J."/>
            <person name="Chevrette M.G."/>
            <person name="De Carvalho L.P.S."/>
            <person name="Shen B."/>
        </authorList>
    </citation>
    <scope>NUCLEOTIDE SEQUENCE [LARGE SCALE GENOMIC DNA]</scope>
    <source>
        <strain evidence="1 2">NPDC000634</strain>
    </source>
</reference>
<organism evidence="1 2">
    <name type="scientific">Streptomyces carpinensis</name>
    <dbReference type="NCBI Taxonomy" id="66369"/>
    <lineage>
        <taxon>Bacteria</taxon>
        <taxon>Bacillati</taxon>
        <taxon>Actinomycetota</taxon>
        <taxon>Actinomycetes</taxon>
        <taxon>Kitasatosporales</taxon>
        <taxon>Streptomycetaceae</taxon>
        <taxon>Streptomyces</taxon>
    </lineage>
</organism>
<evidence type="ECO:0000313" key="2">
    <source>
        <dbReference type="Proteomes" id="UP001458415"/>
    </source>
</evidence>
<evidence type="ECO:0000313" key="1">
    <source>
        <dbReference type="EMBL" id="MER6983623.1"/>
    </source>
</evidence>
<gene>
    <name evidence="1" type="ORF">ABT317_43400</name>
</gene>